<keyword evidence="5" id="KW-0560">Oxidoreductase</keyword>
<dbReference type="PANTHER" id="PTHR43161:SF9">
    <property type="entry name" value="SORBITOL DEHYDROGENASE"/>
    <property type="match status" value="1"/>
</dbReference>
<dbReference type="GO" id="GO:0046872">
    <property type="term" value="F:metal ion binding"/>
    <property type="evidence" value="ECO:0007669"/>
    <property type="project" value="UniProtKB-KW"/>
</dbReference>
<comment type="cofactor">
    <cofactor evidence="1">
        <name>Zn(2+)</name>
        <dbReference type="ChEBI" id="CHEBI:29105"/>
    </cofactor>
</comment>
<dbReference type="GO" id="GO:0016491">
    <property type="term" value="F:oxidoreductase activity"/>
    <property type="evidence" value="ECO:0007669"/>
    <property type="project" value="UniProtKB-KW"/>
</dbReference>
<sequence length="374" mass="40798">MPGGIVCVVANMAPTVPVDLQLACRREIDLIGVYRYCNLYPRALALVASGKINLKALISKTYILEEAQSAFEHFASGEPIKALAAKGDDVQLFKAFQVMPGKRNVGPGTYDPRLPPPKTCTFGVGGPGQYAVRRLATDAIPDRPTQSLTASRSAFRSSTSRCDPENFREPTFVPGSNWFVASSILDNPGPGQPDLRDPLDLRPDTGGVYERSRPGKLDWGADRAVQAMKEGIRLHTQTEPAIKPLRGRSDWNFTGEPGDTPDPYSMQSLEIGRGKREVHFAAASERKATWGNPHLKNNPGPGTYEHEPVKVDLPLRLPGGLSGHCQKSGLFSPRYSLKRHLLVAAQYTLGPFFEKSSITPRKLPDNAISTVSRG</sequence>
<feature type="compositionally biased region" description="Low complexity" evidence="6">
    <location>
        <begin position="147"/>
        <end position="161"/>
    </location>
</feature>
<evidence type="ECO:0000256" key="1">
    <source>
        <dbReference type="ARBA" id="ARBA00001947"/>
    </source>
</evidence>
<comment type="similarity">
    <text evidence="2">Belongs to the zinc-containing alcohol dehydrogenase family.</text>
</comment>
<accession>A0A812W1S3</accession>
<evidence type="ECO:0000256" key="4">
    <source>
        <dbReference type="ARBA" id="ARBA00022833"/>
    </source>
</evidence>
<dbReference type="OrthoDB" id="406994at2759"/>
<evidence type="ECO:0000313" key="8">
    <source>
        <dbReference type="Proteomes" id="UP000649617"/>
    </source>
</evidence>
<reference evidence="7" key="1">
    <citation type="submission" date="2021-02" db="EMBL/GenBank/DDBJ databases">
        <authorList>
            <person name="Dougan E. K."/>
            <person name="Rhodes N."/>
            <person name="Thang M."/>
            <person name="Chan C."/>
        </authorList>
    </citation>
    <scope>NUCLEOTIDE SEQUENCE</scope>
</reference>
<evidence type="ECO:0000256" key="2">
    <source>
        <dbReference type="ARBA" id="ARBA00008072"/>
    </source>
</evidence>
<keyword evidence="4" id="KW-0862">Zinc</keyword>
<name>A0A812W1S3_SYMPI</name>
<evidence type="ECO:0000256" key="5">
    <source>
        <dbReference type="ARBA" id="ARBA00023002"/>
    </source>
</evidence>
<dbReference type="PANTHER" id="PTHR43161">
    <property type="entry name" value="SORBITOL DEHYDROGENASE"/>
    <property type="match status" value="1"/>
</dbReference>
<keyword evidence="3" id="KW-0479">Metal-binding</keyword>
<dbReference type="AlphaFoldDB" id="A0A812W1S3"/>
<comment type="caution">
    <text evidence="7">The sequence shown here is derived from an EMBL/GenBank/DDBJ whole genome shotgun (WGS) entry which is preliminary data.</text>
</comment>
<evidence type="ECO:0000313" key="7">
    <source>
        <dbReference type="EMBL" id="CAE7659354.1"/>
    </source>
</evidence>
<dbReference type="EMBL" id="CAJNIZ010043404">
    <property type="protein sequence ID" value="CAE7659354.1"/>
    <property type="molecule type" value="Genomic_DNA"/>
</dbReference>
<evidence type="ECO:0000256" key="3">
    <source>
        <dbReference type="ARBA" id="ARBA00022723"/>
    </source>
</evidence>
<dbReference type="Gene3D" id="3.40.50.720">
    <property type="entry name" value="NAD(P)-binding Rossmann-like Domain"/>
    <property type="match status" value="1"/>
</dbReference>
<evidence type="ECO:0000256" key="6">
    <source>
        <dbReference type="SAM" id="MobiDB-lite"/>
    </source>
</evidence>
<keyword evidence="8" id="KW-1185">Reference proteome</keyword>
<proteinExistence type="inferred from homology"/>
<dbReference type="Gene3D" id="3.90.180.10">
    <property type="entry name" value="Medium-chain alcohol dehydrogenases, catalytic domain"/>
    <property type="match status" value="1"/>
</dbReference>
<organism evidence="7 8">
    <name type="scientific">Symbiodinium pilosum</name>
    <name type="common">Dinoflagellate</name>
    <dbReference type="NCBI Taxonomy" id="2952"/>
    <lineage>
        <taxon>Eukaryota</taxon>
        <taxon>Sar</taxon>
        <taxon>Alveolata</taxon>
        <taxon>Dinophyceae</taxon>
        <taxon>Suessiales</taxon>
        <taxon>Symbiodiniaceae</taxon>
        <taxon>Symbiodinium</taxon>
    </lineage>
</organism>
<protein>
    <submittedName>
        <fullName evidence="7">SORD protein</fullName>
    </submittedName>
</protein>
<dbReference type="Proteomes" id="UP000649617">
    <property type="component" value="Unassembled WGS sequence"/>
</dbReference>
<feature type="region of interest" description="Disordered" evidence="6">
    <location>
        <begin position="144"/>
        <end position="168"/>
    </location>
</feature>
<gene>
    <name evidence="7" type="primary">SORD</name>
    <name evidence="7" type="ORF">SPIL2461_LOCUS17833</name>
</gene>